<sequence>MIEFMKDRQFGALGRFGVLRPTELRTITQPNIRAIDTEAKNLKDETVFCWIKSFSKLYRDREAEAFNQKVATINLRTPVFIPFTVESPEAALTATSETSHGESRWMDSPLRVSVTPSPNLMPQDEPESDTAQPDSRSSGPMRAPVQWDRARVQTLCASPMTCLSPARTPLLEQGLTPPGDFTYFPIHPFPVVFWTGSKFEDEDPFQLEQPFEAGP</sequence>
<gene>
    <name evidence="3" type="ORF">K489DRAFT_374944</name>
</gene>
<accession>A0A6J3MG74</accession>
<dbReference type="AlphaFoldDB" id="A0A6J3MG74"/>
<organism evidence="3">
    <name type="scientific">Dissoconium aciculare CBS 342.82</name>
    <dbReference type="NCBI Taxonomy" id="1314786"/>
    <lineage>
        <taxon>Eukaryota</taxon>
        <taxon>Fungi</taxon>
        <taxon>Dikarya</taxon>
        <taxon>Ascomycota</taxon>
        <taxon>Pezizomycotina</taxon>
        <taxon>Dothideomycetes</taxon>
        <taxon>Dothideomycetidae</taxon>
        <taxon>Mycosphaerellales</taxon>
        <taxon>Dissoconiaceae</taxon>
        <taxon>Dissoconium</taxon>
    </lineage>
</organism>
<dbReference type="RefSeq" id="XP_033463899.1">
    <property type="nucleotide sequence ID" value="XM_033603570.1"/>
</dbReference>
<evidence type="ECO:0000256" key="1">
    <source>
        <dbReference type="SAM" id="MobiDB-lite"/>
    </source>
</evidence>
<feature type="region of interest" description="Disordered" evidence="1">
    <location>
        <begin position="92"/>
        <end position="145"/>
    </location>
</feature>
<name>A0A6J3MG74_9PEZI</name>
<evidence type="ECO:0000313" key="3">
    <source>
        <dbReference type="RefSeq" id="XP_033463899.1"/>
    </source>
</evidence>
<proteinExistence type="predicted"/>
<keyword evidence="2" id="KW-1185">Reference proteome</keyword>
<protein>
    <submittedName>
        <fullName evidence="3">Uncharacterized protein</fullName>
    </submittedName>
</protein>
<dbReference type="GeneID" id="54361370"/>
<reference evidence="3" key="3">
    <citation type="submission" date="2025-08" db="UniProtKB">
        <authorList>
            <consortium name="RefSeq"/>
        </authorList>
    </citation>
    <scope>IDENTIFICATION</scope>
    <source>
        <strain evidence="3">CBS 342.82</strain>
    </source>
</reference>
<reference evidence="3" key="1">
    <citation type="submission" date="2020-01" db="EMBL/GenBank/DDBJ databases">
        <authorList>
            <consortium name="DOE Joint Genome Institute"/>
            <person name="Haridas S."/>
            <person name="Albert R."/>
            <person name="Binder M."/>
            <person name="Bloem J."/>
            <person name="Labutti K."/>
            <person name="Salamov A."/>
            <person name="Andreopoulos B."/>
            <person name="Baker S.E."/>
            <person name="Barry K."/>
            <person name="Bills G."/>
            <person name="Bluhm B.H."/>
            <person name="Cannon C."/>
            <person name="Castanera R."/>
            <person name="Culley D.E."/>
            <person name="Daum C."/>
            <person name="Ezra D."/>
            <person name="Gonzalez J.B."/>
            <person name="Henrissat B."/>
            <person name="Kuo A."/>
            <person name="Liang C."/>
            <person name="Lipzen A."/>
            <person name="Lutzoni F."/>
            <person name="Magnuson J."/>
            <person name="Mondo S."/>
            <person name="Nolan M."/>
            <person name="Ohm R."/>
            <person name="Pangilinan J."/>
            <person name="Park H.-J."/>
            <person name="Ramirez L."/>
            <person name="Alfaro M."/>
            <person name="Sun H."/>
            <person name="Tritt A."/>
            <person name="Yoshinaga Y."/>
            <person name="Zwiers L.-H."/>
            <person name="Turgeon B.G."/>
            <person name="Goodwin S.B."/>
            <person name="Spatafora J.W."/>
            <person name="Crous P.W."/>
            <person name="Grigoriev I.V."/>
        </authorList>
    </citation>
    <scope>NUCLEOTIDE SEQUENCE</scope>
    <source>
        <strain evidence="3">CBS 342.82</strain>
    </source>
</reference>
<evidence type="ECO:0000313" key="2">
    <source>
        <dbReference type="Proteomes" id="UP000504637"/>
    </source>
</evidence>
<feature type="compositionally biased region" description="Polar residues" evidence="1">
    <location>
        <begin position="129"/>
        <end position="138"/>
    </location>
</feature>
<dbReference type="Proteomes" id="UP000504637">
    <property type="component" value="Unplaced"/>
</dbReference>
<reference evidence="3" key="2">
    <citation type="submission" date="2020-04" db="EMBL/GenBank/DDBJ databases">
        <authorList>
            <consortium name="NCBI Genome Project"/>
        </authorList>
    </citation>
    <scope>NUCLEOTIDE SEQUENCE</scope>
    <source>
        <strain evidence="3">CBS 342.82</strain>
    </source>
</reference>